<comment type="similarity">
    <text evidence="1">Belongs to the TIM50 family.</text>
</comment>
<dbReference type="InterPro" id="IPR004274">
    <property type="entry name" value="FCP1_dom"/>
</dbReference>
<dbReference type="AlphaFoldDB" id="A0AAN8UN04"/>
<keyword evidence="1" id="KW-0809">Transit peptide</keyword>
<name>A0AAN8UN04_9MAGN</name>
<sequence>MDQEIASQEENNPTNDDSTDEEDASRCTDSGSRTLENKHKPLVFKELKKIWEKVEPCLPWEVGHYDESNTLLLDDSPYKALLNPAHTAVFPFSYTYLSKEDNSLGPGGDLRVYMEHLAVAENVQKYVQERPFGQQAINETSSSWPFYKDVLNKLATPIKAIKRISSFDLITSEDFMFLT</sequence>
<dbReference type="PROSITE" id="PS50969">
    <property type="entry name" value="FCP1"/>
    <property type="match status" value="1"/>
</dbReference>
<accession>A0AAN8UN04</accession>
<comment type="function">
    <text evidence="1">Essential component of the TIM23 complex, a complex that mediates the translocation of transit peptide-containing proteins across the mitochondrial inner membrane.</text>
</comment>
<dbReference type="Proteomes" id="UP001370490">
    <property type="component" value="Unassembled WGS sequence"/>
</dbReference>
<dbReference type="InterPro" id="IPR023214">
    <property type="entry name" value="HAD_sf"/>
</dbReference>
<keyword evidence="1" id="KW-0813">Transport</keyword>
<comment type="caution">
    <text evidence="4">The sequence shown here is derived from an EMBL/GenBank/DDBJ whole genome shotgun (WGS) entry which is preliminary data.</text>
</comment>
<keyword evidence="1" id="KW-0653">Protein transport</keyword>
<dbReference type="InterPro" id="IPR050365">
    <property type="entry name" value="TIM50"/>
</dbReference>
<dbReference type="EMBL" id="JBAMMX010000027">
    <property type="protein sequence ID" value="KAK6913357.1"/>
    <property type="molecule type" value="Genomic_DNA"/>
</dbReference>
<keyword evidence="1" id="KW-0811">Translocation</keyword>
<reference evidence="4 5" key="1">
    <citation type="submission" date="2023-12" db="EMBL/GenBank/DDBJ databases">
        <title>A high-quality genome assembly for Dillenia turbinata (Dilleniales).</title>
        <authorList>
            <person name="Chanderbali A."/>
        </authorList>
    </citation>
    <scope>NUCLEOTIDE SEQUENCE [LARGE SCALE GENOMIC DNA]</scope>
    <source>
        <strain evidence="4">LSX21</strain>
        <tissue evidence="4">Leaf</tissue>
    </source>
</reference>
<proteinExistence type="inferred from homology"/>
<comment type="subcellular location">
    <subcellularLocation>
        <location evidence="1">Mitochondrion inner membrane</location>
        <topology evidence="1">Single-pass membrane protein</topology>
    </subcellularLocation>
</comment>
<dbReference type="GO" id="GO:0005744">
    <property type="term" value="C:TIM23 mitochondrial import inner membrane translocase complex"/>
    <property type="evidence" value="ECO:0007669"/>
    <property type="project" value="UniProtKB-UniRule"/>
</dbReference>
<feature type="compositionally biased region" description="Polar residues" evidence="2">
    <location>
        <begin position="1"/>
        <end position="16"/>
    </location>
</feature>
<dbReference type="PANTHER" id="PTHR12210">
    <property type="entry name" value="DULLARD PROTEIN PHOSPHATASE"/>
    <property type="match status" value="1"/>
</dbReference>
<comment type="subunit">
    <text evidence="1">Component of the TIM23 complex.</text>
</comment>
<evidence type="ECO:0000256" key="1">
    <source>
        <dbReference type="RuleBase" id="RU365079"/>
    </source>
</evidence>
<evidence type="ECO:0000313" key="5">
    <source>
        <dbReference type="Proteomes" id="UP001370490"/>
    </source>
</evidence>
<dbReference type="Gene3D" id="3.40.50.1000">
    <property type="entry name" value="HAD superfamily/HAD-like"/>
    <property type="match status" value="1"/>
</dbReference>
<evidence type="ECO:0000313" key="4">
    <source>
        <dbReference type="EMBL" id="KAK6913357.1"/>
    </source>
</evidence>
<organism evidence="4 5">
    <name type="scientific">Dillenia turbinata</name>
    <dbReference type="NCBI Taxonomy" id="194707"/>
    <lineage>
        <taxon>Eukaryota</taxon>
        <taxon>Viridiplantae</taxon>
        <taxon>Streptophyta</taxon>
        <taxon>Embryophyta</taxon>
        <taxon>Tracheophyta</taxon>
        <taxon>Spermatophyta</taxon>
        <taxon>Magnoliopsida</taxon>
        <taxon>eudicotyledons</taxon>
        <taxon>Gunneridae</taxon>
        <taxon>Pentapetalae</taxon>
        <taxon>Dilleniales</taxon>
        <taxon>Dilleniaceae</taxon>
        <taxon>Dillenia</taxon>
    </lineage>
</organism>
<feature type="region of interest" description="Disordered" evidence="2">
    <location>
        <begin position="1"/>
        <end position="33"/>
    </location>
</feature>
<gene>
    <name evidence="4" type="ORF">RJ641_022958</name>
</gene>
<evidence type="ECO:0000256" key="2">
    <source>
        <dbReference type="SAM" id="MobiDB-lite"/>
    </source>
</evidence>
<feature type="domain" description="FCP1 homology" evidence="3">
    <location>
        <begin position="1"/>
        <end position="117"/>
    </location>
</feature>
<dbReference type="GO" id="GO:0015031">
    <property type="term" value="P:protein transport"/>
    <property type="evidence" value="ECO:0007669"/>
    <property type="project" value="UniProtKB-KW"/>
</dbReference>
<keyword evidence="5" id="KW-1185">Reference proteome</keyword>
<keyword evidence="1" id="KW-0496">Mitochondrion</keyword>
<evidence type="ECO:0000259" key="3">
    <source>
        <dbReference type="PROSITE" id="PS50969"/>
    </source>
</evidence>
<protein>
    <recommendedName>
        <fullName evidence="1">Mitochondrial import inner membrane translocase subunit TIM50</fullName>
    </recommendedName>
</protein>